<evidence type="ECO:0000256" key="7">
    <source>
        <dbReference type="ARBA" id="ARBA00023180"/>
    </source>
</evidence>
<evidence type="ECO:0000256" key="2">
    <source>
        <dbReference type="ARBA" id="ARBA00022475"/>
    </source>
</evidence>
<keyword evidence="6" id="KW-1015">Disulfide bond</keyword>
<dbReference type="Pfam" id="PF02298">
    <property type="entry name" value="Cu_bind_like"/>
    <property type="match status" value="1"/>
</dbReference>
<evidence type="ECO:0000256" key="9">
    <source>
        <dbReference type="ARBA" id="ARBA00035011"/>
    </source>
</evidence>
<proteinExistence type="inferred from homology"/>
<dbReference type="SUPFAM" id="SSF49503">
    <property type="entry name" value="Cupredoxins"/>
    <property type="match status" value="1"/>
</dbReference>
<keyword evidence="11" id="KW-1133">Transmembrane helix</keyword>
<keyword evidence="11" id="KW-0812">Transmembrane</keyword>
<keyword evidence="2" id="KW-1003">Cell membrane</keyword>
<dbReference type="InterPro" id="IPR003245">
    <property type="entry name" value="Phytocyanin_dom"/>
</dbReference>
<dbReference type="EMBL" id="JARYMX010000004">
    <property type="protein sequence ID" value="KAJ9551309.1"/>
    <property type="molecule type" value="Genomic_DNA"/>
</dbReference>
<dbReference type="GO" id="GO:0009055">
    <property type="term" value="F:electron transfer activity"/>
    <property type="evidence" value="ECO:0007669"/>
    <property type="project" value="InterPro"/>
</dbReference>
<keyword evidence="8" id="KW-0449">Lipoprotein</keyword>
<protein>
    <recommendedName>
        <fullName evidence="12">Phytocyanin domain-containing protein</fullName>
    </recommendedName>
</protein>
<keyword evidence="5 11" id="KW-0472">Membrane</keyword>
<feature type="region of interest" description="Disordered" evidence="10">
    <location>
        <begin position="184"/>
        <end position="249"/>
    </location>
</feature>
<dbReference type="FunFam" id="2.60.40.420:FF:000010">
    <property type="entry name" value="Early nodulin-like protein 1"/>
    <property type="match status" value="1"/>
</dbReference>
<dbReference type="CDD" id="cd11019">
    <property type="entry name" value="OsENODL1_like"/>
    <property type="match status" value="1"/>
</dbReference>
<evidence type="ECO:0000256" key="11">
    <source>
        <dbReference type="SAM" id="Phobius"/>
    </source>
</evidence>
<evidence type="ECO:0000256" key="3">
    <source>
        <dbReference type="ARBA" id="ARBA00022622"/>
    </source>
</evidence>
<dbReference type="Gene3D" id="2.60.40.420">
    <property type="entry name" value="Cupredoxins - blue copper proteins"/>
    <property type="match status" value="1"/>
</dbReference>
<keyword evidence="3" id="KW-0336">GPI-anchor</keyword>
<dbReference type="PROSITE" id="PS51485">
    <property type="entry name" value="PHYTOCYANIN"/>
    <property type="match status" value="1"/>
</dbReference>
<evidence type="ECO:0000256" key="5">
    <source>
        <dbReference type="ARBA" id="ARBA00023136"/>
    </source>
</evidence>
<name>A0AA38SYV5_9ASTR</name>
<feature type="domain" description="Phytocyanin" evidence="12">
    <location>
        <begin position="79"/>
        <end position="180"/>
    </location>
</feature>
<evidence type="ECO:0000256" key="4">
    <source>
        <dbReference type="ARBA" id="ARBA00022729"/>
    </source>
</evidence>
<gene>
    <name evidence="13" type="ORF">OSB04_015354</name>
</gene>
<comment type="caution">
    <text evidence="13">The sequence shown here is derived from an EMBL/GenBank/DDBJ whole genome shotgun (WGS) entry which is preliminary data.</text>
</comment>
<dbReference type="InterPro" id="IPR008972">
    <property type="entry name" value="Cupredoxin"/>
</dbReference>
<evidence type="ECO:0000256" key="1">
    <source>
        <dbReference type="ARBA" id="ARBA00004609"/>
    </source>
</evidence>
<dbReference type="PANTHER" id="PTHR33021:SF414">
    <property type="entry name" value="PHYTOCYANIN DOMAIN, CUPREDOXIN"/>
    <property type="match status" value="1"/>
</dbReference>
<accession>A0AA38SYV5</accession>
<comment type="similarity">
    <text evidence="9">Belongs to the early nodulin-like (ENODL) family.</text>
</comment>
<evidence type="ECO:0000256" key="10">
    <source>
        <dbReference type="SAM" id="MobiDB-lite"/>
    </source>
</evidence>
<comment type="subcellular location">
    <subcellularLocation>
        <location evidence="1">Cell membrane</location>
        <topology evidence="1">Lipid-anchor</topology>
        <topology evidence="1">GPI-anchor</topology>
    </subcellularLocation>
</comment>
<feature type="transmembrane region" description="Helical" evidence="11">
    <location>
        <begin position="27"/>
        <end position="47"/>
    </location>
</feature>
<evidence type="ECO:0000256" key="8">
    <source>
        <dbReference type="ARBA" id="ARBA00023288"/>
    </source>
</evidence>
<evidence type="ECO:0000259" key="12">
    <source>
        <dbReference type="PROSITE" id="PS51485"/>
    </source>
</evidence>
<keyword evidence="4" id="KW-0732">Signal</keyword>
<organism evidence="13 14">
    <name type="scientific">Centaurea solstitialis</name>
    <name type="common">yellow star-thistle</name>
    <dbReference type="NCBI Taxonomy" id="347529"/>
    <lineage>
        <taxon>Eukaryota</taxon>
        <taxon>Viridiplantae</taxon>
        <taxon>Streptophyta</taxon>
        <taxon>Embryophyta</taxon>
        <taxon>Tracheophyta</taxon>
        <taxon>Spermatophyta</taxon>
        <taxon>Magnoliopsida</taxon>
        <taxon>eudicotyledons</taxon>
        <taxon>Gunneridae</taxon>
        <taxon>Pentapetalae</taxon>
        <taxon>asterids</taxon>
        <taxon>campanulids</taxon>
        <taxon>Asterales</taxon>
        <taxon>Asteraceae</taxon>
        <taxon>Carduoideae</taxon>
        <taxon>Cardueae</taxon>
        <taxon>Centaureinae</taxon>
        <taxon>Centaurea</taxon>
    </lineage>
</organism>
<evidence type="ECO:0000313" key="13">
    <source>
        <dbReference type="EMBL" id="KAJ9551309.1"/>
    </source>
</evidence>
<dbReference type="AlphaFoldDB" id="A0AA38SYV5"/>
<feature type="compositionally biased region" description="Pro residues" evidence="10">
    <location>
        <begin position="191"/>
        <end position="234"/>
    </location>
</feature>
<sequence length="249" mass="27125">MLCTSTQETTLQEKKRFIPISLQIPPWAYLNLQTFYIPILPLCFFSFAMKTTSYIHKTTMVVALGLLSLFMMIQNGHAYQFMVGGSGDWSLASSASFDQWAHKSRFQIGDTIVFNYESSKDSVVQVSEADYKNCSTASPIAKYSDGHTAIELTQSGPHFFISGIVDHCKNNEKVMIIVMADRRNRSSAAPSSPPSAAPSPPPSATQSPPPASEEYPSPPPAPSTPETEPTPAPAPSDESHPPLLQATLL</sequence>
<dbReference type="Proteomes" id="UP001172457">
    <property type="component" value="Chromosome 4"/>
</dbReference>
<reference evidence="13" key="1">
    <citation type="submission" date="2023-03" db="EMBL/GenBank/DDBJ databases">
        <title>Chromosome-scale reference genome and RAD-based genetic map of yellow starthistle (Centaurea solstitialis) reveal putative structural variation and QTLs associated with invader traits.</title>
        <authorList>
            <person name="Reatini B."/>
            <person name="Cang F.A."/>
            <person name="Jiang Q."/>
            <person name="Mckibben M.T.W."/>
            <person name="Barker M.S."/>
            <person name="Rieseberg L.H."/>
            <person name="Dlugosch K.M."/>
        </authorList>
    </citation>
    <scope>NUCLEOTIDE SEQUENCE</scope>
    <source>
        <strain evidence="13">CAN-66</strain>
        <tissue evidence="13">Leaf</tissue>
    </source>
</reference>
<keyword evidence="14" id="KW-1185">Reference proteome</keyword>
<dbReference type="PANTHER" id="PTHR33021">
    <property type="entry name" value="BLUE COPPER PROTEIN"/>
    <property type="match status" value="1"/>
</dbReference>
<dbReference type="InterPro" id="IPR041846">
    <property type="entry name" value="ENL_dom"/>
</dbReference>
<dbReference type="GO" id="GO:0098552">
    <property type="term" value="C:side of membrane"/>
    <property type="evidence" value="ECO:0007669"/>
    <property type="project" value="UniProtKB-KW"/>
</dbReference>
<dbReference type="InterPro" id="IPR039391">
    <property type="entry name" value="Phytocyanin-like"/>
</dbReference>
<dbReference type="GO" id="GO:0005886">
    <property type="term" value="C:plasma membrane"/>
    <property type="evidence" value="ECO:0007669"/>
    <property type="project" value="UniProtKB-SubCell"/>
</dbReference>
<evidence type="ECO:0000256" key="6">
    <source>
        <dbReference type="ARBA" id="ARBA00023157"/>
    </source>
</evidence>
<feature type="transmembrane region" description="Helical" evidence="11">
    <location>
        <begin position="54"/>
        <end position="73"/>
    </location>
</feature>
<keyword evidence="7" id="KW-0325">Glycoprotein</keyword>
<evidence type="ECO:0000313" key="14">
    <source>
        <dbReference type="Proteomes" id="UP001172457"/>
    </source>
</evidence>